<dbReference type="NCBIfam" id="TIGR00350">
    <property type="entry name" value="lytR_cpsA_psr"/>
    <property type="match status" value="1"/>
</dbReference>
<dbReference type="EMBL" id="SLXQ01000001">
    <property type="protein sequence ID" value="TCP56091.1"/>
    <property type="molecule type" value="Genomic_DNA"/>
</dbReference>
<keyword evidence="3" id="KW-0812">Transmembrane</keyword>
<feature type="compositionally biased region" description="Low complexity" evidence="2">
    <location>
        <begin position="73"/>
        <end position="86"/>
    </location>
</feature>
<dbReference type="AlphaFoldDB" id="A0A4R2R8V5"/>
<comment type="caution">
    <text evidence="6">The sequence shown here is derived from an EMBL/GenBank/DDBJ whole genome shotgun (WGS) entry which is preliminary data.</text>
</comment>
<feature type="region of interest" description="Disordered" evidence="2">
    <location>
        <begin position="432"/>
        <end position="453"/>
    </location>
</feature>
<feature type="domain" description="LytR/CpsA/Psr regulator C-terminal" evidence="5">
    <location>
        <begin position="456"/>
        <end position="540"/>
    </location>
</feature>
<dbReference type="PANTHER" id="PTHR33392:SF6">
    <property type="entry name" value="POLYISOPRENYL-TEICHOIC ACID--PEPTIDOGLYCAN TEICHOIC ACID TRANSFERASE TAGU"/>
    <property type="match status" value="1"/>
</dbReference>
<evidence type="ECO:0000313" key="6">
    <source>
        <dbReference type="EMBL" id="TCP56091.1"/>
    </source>
</evidence>
<dbReference type="PANTHER" id="PTHR33392">
    <property type="entry name" value="POLYISOPRENYL-TEICHOIC ACID--PEPTIDOGLYCAN TEICHOIC ACID TRANSFERASE TAGU"/>
    <property type="match status" value="1"/>
</dbReference>
<evidence type="ECO:0000256" key="3">
    <source>
        <dbReference type="SAM" id="Phobius"/>
    </source>
</evidence>
<keyword evidence="3" id="KW-0472">Membrane</keyword>
<dbReference type="Pfam" id="PF13399">
    <property type="entry name" value="LytR_C"/>
    <property type="match status" value="1"/>
</dbReference>
<feature type="compositionally biased region" description="Acidic residues" evidence="2">
    <location>
        <begin position="555"/>
        <end position="569"/>
    </location>
</feature>
<keyword evidence="7" id="KW-1185">Reference proteome</keyword>
<evidence type="ECO:0000259" key="4">
    <source>
        <dbReference type="Pfam" id="PF03816"/>
    </source>
</evidence>
<keyword evidence="3" id="KW-1133">Transmembrane helix</keyword>
<evidence type="ECO:0000256" key="2">
    <source>
        <dbReference type="SAM" id="MobiDB-lite"/>
    </source>
</evidence>
<dbReference type="Pfam" id="PF03816">
    <property type="entry name" value="LytR_cpsA_psr"/>
    <property type="match status" value="1"/>
</dbReference>
<feature type="region of interest" description="Disordered" evidence="2">
    <location>
        <begin position="1"/>
        <end position="90"/>
    </location>
</feature>
<gene>
    <name evidence="6" type="ORF">EV191_10131</name>
</gene>
<evidence type="ECO:0000256" key="1">
    <source>
        <dbReference type="ARBA" id="ARBA00006068"/>
    </source>
</evidence>
<proteinExistence type="inferred from homology"/>
<evidence type="ECO:0000313" key="7">
    <source>
        <dbReference type="Proteomes" id="UP000294911"/>
    </source>
</evidence>
<organism evidence="6 7">
    <name type="scientific">Tamaricihabitans halophyticus</name>
    <dbReference type="NCBI Taxonomy" id="1262583"/>
    <lineage>
        <taxon>Bacteria</taxon>
        <taxon>Bacillati</taxon>
        <taxon>Actinomycetota</taxon>
        <taxon>Actinomycetes</taxon>
        <taxon>Pseudonocardiales</taxon>
        <taxon>Pseudonocardiaceae</taxon>
        <taxon>Tamaricihabitans</taxon>
    </lineage>
</organism>
<feature type="transmembrane region" description="Helical" evidence="3">
    <location>
        <begin position="97"/>
        <end position="116"/>
    </location>
</feature>
<comment type="similarity">
    <text evidence="1">Belongs to the LytR/CpsA/Psr (LCP) family.</text>
</comment>
<dbReference type="Proteomes" id="UP000294911">
    <property type="component" value="Unassembled WGS sequence"/>
</dbReference>
<dbReference type="RefSeq" id="WP_243658657.1">
    <property type="nucleotide sequence ID" value="NZ_SLXQ01000001.1"/>
</dbReference>
<dbReference type="InterPro" id="IPR004474">
    <property type="entry name" value="LytR_CpsA_psr"/>
</dbReference>
<dbReference type="Gene3D" id="3.40.630.190">
    <property type="entry name" value="LCP protein"/>
    <property type="match status" value="1"/>
</dbReference>
<feature type="region of interest" description="Disordered" evidence="2">
    <location>
        <begin position="521"/>
        <end position="615"/>
    </location>
</feature>
<dbReference type="InterPro" id="IPR027381">
    <property type="entry name" value="LytR/CpsA/Psr_C"/>
</dbReference>
<accession>A0A4R2R8V5</accession>
<feature type="domain" description="Cell envelope-related transcriptional attenuator" evidence="4">
    <location>
        <begin position="182"/>
        <end position="354"/>
    </location>
</feature>
<protein>
    <submittedName>
        <fullName evidence="6">LytR family transcriptional attenuator</fullName>
    </submittedName>
</protein>
<dbReference type="Gene3D" id="3.30.70.2390">
    <property type="match status" value="1"/>
</dbReference>
<name>A0A4R2R8V5_9PSEU</name>
<evidence type="ECO:0000259" key="5">
    <source>
        <dbReference type="Pfam" id="PF13399"/>
    </source>
</evidence>
<dbReference type="InterPro" id="IPR050922">
    <property type="entry name" value="LytR/CpsA/Psr_CW_biosynth"/>
</dbReference>
<feature type="compositionally biased region" description="Low complexity" evidence="2">
    <location>
        <begin position="34"/>
        <end position="52"/>
    </location>
</feature>
<sequence>MDGRPPEDEGLAEPPTRPAFSPSAGDLPDDTSTGDDGTGTDSSDTAESATTTDDAEVTQELPPVPGPRDKAAAEGAEPAPATAQPGTRRRTIAMRTGQSVVALLSVMVLAVTWYGWTILGNINSGLATTDVFDDTLPPKPLDGALDILLVGQDSRTDAQGNPLPDEVLAKLNGGVADGERQTDTMILVHIPMDGRRAVAISFPRDSWVELAGGYGTHKLNGAFVYAYNDTSSTLRQRGETDGEAIDEQATVAGRKNLIATIEKLIDRPGAIDRYAEVNLGSFYEVTKAIGGIEVCLNEATSDSMSGAKFKAGKQTISGAKALAFVRQRYGLPRSDFDRIVRQQAFISGLARKVISQDILTDPTRITELSDAIKKSVVLSEGWDLTEFAQQMQGLTGDNITFHTIPNNGNANIGGADVVDIDETDVREFFDEITGTEDGSEGSAQPDTDQDPRIPTINVEIYNGSSDAADASSAAKILSDKGFPVGEPVPASSRTDTVIRHPVGEEGNADLVQAALGEQVTLEPDADIPSGSIRVLLGGDFDGAQPDTPGSGGAGPDEDTTTDSADEPSGDNDSGNGVLPQGPTPTGGAGNQAQQEGDGSGEGDPTLDAGDVPCVN</sequence>
<reference evidence="6 7" key="1">
    <citation type="submission" date="2019-03" db="EMBL/GenBank/DDBJ databases">
        <title>Genomic Encyclopedia of Type Strains, Phase IV (KMG-IV): sequencing the most valuable type-strain genomes for metagenomic binning, comparative biology and taxonomic classification.</title>
        <authorList>
            <person name="Goeker M."/>
        </authorList>
    </citation>
    <scope>NUCLEOTIDE SEQUENCE [LARGE SCALE GENOMIC DNA]</scope>
    <source>
        <strain evidence="6 7">DSM 45765</strain>
    </source>
</reference>